<dbReference type="InterPro" id="IPR000620">
    <property type="entry name" value="EamA_dom"/>
</dbReference>
<dbReference type="PANTHER" id="PTHR22911">
    <property type="entry name" value="ACYL-MALONYL CONDENSING ENZYME-RELATED"/>
    <property type="match status" value="1"/>
</dbReference>
<dbReference type="RefSeq" id="WP_091207929.1">
    <property type="nucleotide sequence ID" value="NZ_FOCL01000001.1"/>
</dbReference>
<dbReference type="OrthoDB" id="3180815at2"/>
<dbReference type="SUPFAM" id="SSF103481">
    <property type="entry name" value="Multidrug resistance efflux transporter EmrE"/>
    <property type="match status" value="2"/>
</dbReference>
<feature type="transmembrane region" description="Helical" evidence="1">
    <location>
        <begin position="100"/>
        <end position="119"/>
    </location>
</feature>
<dbReference type="Proteomes" id="UP000198942">
    <property type="component" value="Unassembled WGS sequence"/>
</dbReference>
<dbReference type="Pfam" id="PF00892">
    <property type="entry name" value="EamA"/>
    <property type="match status" value="2"/>
</dbReference>
<keyword evidence="4" id="KW-1185">Reference proteome</keyword>
<keyword evidence="1" id="KW-0472">Membrane</keyword>
<dbReference type="InterPro" id="IPR037185">
    <property type="entry name" value="EmrE-like"/>
</dbReference>
<dbReference type="AlphaFoldDB" id="A0A1H8B7I1"/>
<name>A0A1H8B7I1_9SPHI</name>
<feature type="domain" description="EamA" evidence="2">
    <location>
        <begin position="157"/>
        <end position="290"/>
    </location>
</feature>
<feature type="transmembrane region" description="Helical" evidence="1">
    <location>
        <begin position="273"/>
        <end position="291"/>
    </location>
</feature>
<feature type="transmembrane region" description="Helical" evidence="1">
    <location>
        <begin position="154"/>
        <end position="174"/>
    </location>
</feature>
<feature type="transmembrane region" description="Helical" evidence="1">
    <location>
        <begin position="247"/>
        <end position="267"/>
    </location>
</feature>
<feature type="domain" description="EamA" evidence="2">
    <location>
        <begin position="7"/>
        <end position="144"/>
    </location>
</feature>
<organism evidence="3 4">
    <name type="scientific">Mucilaginibacter gossypiicola</name>
    <dbReference type="NCBI Taxonomy" id="551995"/>
    <lineage>
        <taxon>Bacteria</taxon>
        <taxon>Pseudomonadati</taxon>
        <taxon>Bacteroidota</taxon>
        <taxon>Sphingobacteriia</taxon>
        <taxon>Sphingobacteriales</taxon>
        <taxon>Sphingobacteriaceae</taxon>
        <taxon>Mucilaginibacter</taxon>
    </lineage>
</organism>
<feature type="transmembrane region" description="Helical" evidence="1">
    <location>
        <begin position="214"/>
        <end position="235"/>
    </location>
</feature>
<feature type="transmembrane region" description="Helical" evidence="1">
    <location>
        <begin position="39"/>
        <end position="57"/>
    </location>
</feature>
<gene>
    <name evidence="3" type="ORF">SAMN05192574_101815</name>
</gene>
<proteinExistence type="predicted"/>
<reference evidence="4" key="1">
    <citation type="submission" date="2016-10" db="EMBL/GenBank/DDBJ databases">
        <authorList>
            <person name="Varghese N."/>
            <person name="Submissions S."/>
        </authorList>
    </citation>
    <scope>NUCLEOTIDE SEQUENCE [LARGE SCALE GENOMIC DNA]</scope>
    <source>
        <strain evidence="4">Gh-48</strain>
    </source>
</reference>
<dbReference type="STRING" id="551995.SAMN05192574_101815"/>
<evidence type="ECO:0000259" key="2">
    <source>
        <dbReference type="Pfam" id="PF00892"/>
    </source>
</evidence>
<dbReference type="PANTHER" id="PTHR22911:SF137">
    <property type="entry name" value="SOLUTE CARRIER FAMILY 35 MEMBER G2-RELATED"/>
    <property type="match status" value="1"/>
</dbReference>
<dbReference type="EMBL" id="FOCL01000001">
    <property type="protein sequence ID" value="SEM78812.1"/>
    <property type="molecule type" value="Genomic_DNA"/>
</dbReference>
<accession>A0A1H8B7I1</accession>
<evidence type="ECO:0000313" key="4">
    <source>
        <dbReference type="Proteomes" id="UP000198942"/>
    </source>
</evidence>
<sequence length="297" mass="32344">MKSESLKGSLFVALGACCYGMLGSFVKMAYRDGFTTAEVVLSQFGLGLSGLFVLTLFSKQQATQEQRQPSSKSKIRLIIAGTSLGLTSFFYYMAVKLVPVSVAIVLLMQTVWMSVVLEMLVRRQLSDGRKIIAVLLVLCGTILATQLLKQSGTISWVGLGWGLLSALSYTATMYSSNHVGLQSPPLTRSFYMILGGFIIIVLIFHASINTSFSWRILLSWGILISLFGTILPPLLFTRGMPLTGMGLGAIIATLEIPVAVVTAYWLLHETTVLSQWVGIVLILAAVVLMNLKTLIHK</sequence>
<evidence type="ECO:0000313" key="3">
    <source>
        <dbReference type="EMBL" id="SEM78812.1"/>
    </source>
</evidence>
<protein>
    <submittedName>
        <fullName evidence="3">Threonine/homoserine efflux transporter RhtA</fullName>
    </submittedName>
</protein>
<keyword evidence="1" id="KW-0812">Transmembrane</keyword>
<evidence type="ECO:0000256" key="1">
    <source>
        <dbReference type="SAM" id="Phobius"/>
    </source>
</evidence>
<dbReference type="GO" id="GO:0016020">
    <property type="term" value="C:membrane"/>
    <property type="evidence" value="ECO:0007669"/>
    <property type="project" value="InterPro"/>
</dbReference>
<feature type="transmembrane region" description="Helical" evidence="1">
    <location>
        <begin position="186"/>
        <end position="208"/>
    </location>
</feature>
<keyword evidence="1" id="KW-1133">Transmembrane helix</keyword>
<feature type="transmembrane region" description="Helical" evidence="1">
    <location>
        <begin position="131"/>
        <end position="148"/>
    </location>
</feature>